<dbReference type="AlphaFoldDB" id="A0A067S5Q0"/>
<proteinExistence type="predicted"/>
<keyword evidence="2" id="KW-1185">Reference proteome</keyword>
<evidence type="ECO:0000313" key="2">
    <source>
        <dbReference type="Proteomes" id="UP000027222"/>
    </source>
</evidence>
<accession>A0A067S5Q0</accession>
<name>A0A067S5Q0_GALM3</name>
<gene>
    <name evidence="1" type="ORF">GALMADRAFT_232721</name>
</gene>
<evidence type="ECO:0000313" key="1">
    <source>
        <dbReference type="EMBL" id="KDR66126.1"/>
    </source>
</evidence>
<reference evidence="2" key="1">
    <citation type="journal article" date="2014" name="Proc. Natl. Acad. Sci. U.S.A.">
        <title>Extensive sampling of basidiomycete genomes demonstrates inadequacy of the white-rot/brown-rot paradigm for wood decay fungi.</title>
        <authorList>
            <person name="Riley R."/>
            <person name="Salamov A.A."/>
            <person name="Brown D.W."/>
            <person name="Nagy L.G."/>
            <person name="Floudas D."/>
            <person name="Held B.W."/>
            <person name="Levasseur A."/>
            <person name="Lombard V."/>
            <person name="Morin E."/>
            <person name="Otillar R."/>
            <person name="Lindquist E.A."/>
            <person name="Sun H."/>
            <person name="LaButti K.M."/>
            <person name="Schmutz J."/>
            <person name="Jabbour D."/>
            <person name="Luo H."/>
            <person name="Baker S.E."/>
            <person name="Pisabarro A.G."/>
            <person name="Walton J.D."/>
            <person name="Blanchette R.A."/>
            <person name="Henrissat B."/>
            <person name="Martin F."/>
            <person name="Cullen D."/>
            <person name="Hibbett D.S."/>
            <person name="Grigoriev I.V."/>
        </authorList>
    </citation>
    <scope>NUCLEOTIDE SEQUENCE [LARGE SCALE GENOMIC DNA]</scope>
    <source>
        <strain evidence="2">CBS 339.88</strain>
    </source>
</reference>
<dbReference type="EMBL" id="KL142427">
    <property type="protein sequence ID" value="KDR66126.1"/>
    <property type="molecule type" value="Genomic_DNA"/>
</dbReference>
<protein>
    <submittedName>
        <fullName evidence="1">Uncharacterized protein</fullName>
    </submittedName>
</protein>
<dbReference type="Proteomes" id="UP000027222">
    <property type="component" value="Unassembled WGS sequence"/>
</dbReference>
<sequence>MALESRRNFNRSEQLSLILKQVNQLSCLVWSVVDILCPCCGSAIARRHVNDIWLDIRPILSWTKFLEETNKVTQARLCYDRHSLRIFSLSLWRLGPCFPLPKKLQLVAIKDRHVIAKTSLAIRSLSLSKE</sequence>
<organism evidence="1 2">
    <name type="scientific">Galerina marginata (strain CBS 339.88)</name>
    <dbReference type="NCBI Taxonomy" id="685588"/>
    <lineage>
        <taxon>Eukaryota</taxon>
        <taxon>Fungi</taxon>
        <taxon>Dikarya</taxon>
        <taxon>Basidiomycota</taxon>
        <taxon>Agaricomycotina</taxon>
        <taxon>Agaricomycetes</taxon>
        <taxon>Agaricomycetidae</taxon>
        <taxon>Agaricales</taxon>
        <taxon>Agaricineae</taxon>
        <taxon>Strophariaceae</taxon>
        <taxon>Galerina</taxon>
    </lineage>
</organism>
<dbReference type="HOGENOM" id="CLU_1938330_0_0_1"/>